<accession>V6LD72</accession>
<dbReference type="EMBL" id="KI546166">
    <property type="protein sequence ID" value="EST42173.1"/>
    <property type="molecule type" value="Genomic_DNA"/>
</dbReference>
<dbReference type="Proteomes" id="UP000018208">
    <property type="component" value="Unassembled WGS sequence"/>
</dbReference>
<dbReference type="AlphaFoldDB" id="V6LD72"/>
<evidence type="ECO:0000313" key="2">
    <source>
        <dbReference type="EMBL" id="KAH0574718.1"/>
    </source>
</evidence>
<dbReference type="VEuPathDB" id="GiardiaDB:SS50377_22333"/>
<proteinExistence type="predicted"/>
<organism evidence="1">
    <name type="scientific">Spironucleus salmonicida</name>
    <dbReference type="NCBI Taxonomy" id="348837"/>
    <lineage>
        <taxon>Eukaryota</taxon>
        <taxon>Metamonada</taxon>
        <taxon>Diplomonadida</taxon>
        <taxon>Hexamitidae</taxon>
        <taxon>Hexamitinae</taxon>
        <taxon>Spironucleus</taxon>
    </lineage>
</organism>
<keyword evidence="3" id="KW-1185">Reference proteome</keyword>
<evidence type="ECO:0000313" key="3">
    <source>
        <dbReference type="Proteomes" id="UP000018208"/>
    </source>
</evidence>
<name>V6LD72_9EUKA</name>
<reference evidence="2" key="2">
    <citation type="submission" date="2020-12" db="EMBL/GenBank/DDBJ databases">
        <title>New Spironucleus salmonicida genome in near-complete chromosomes.</title>
        <authorList>
            <person name="Xu F."/>
            <person name="Kurt Z."/>
            <person name="Jimenez-Gonzalez A."/>
            <person name="Astvaldsson A."/>
            <person name="Andersson J.O."/>
            <person name="Svard S.G."/>
        </authorList>
    </citation>
    <scope>NUCLEOTIDE SEQUENCE</scope>
    <source>
        <strain evidence="2">ATCC 50377</strain>
    </source>
</reference>
<reference evidence="1 2" key="1">
    <citation type="journal article" date="2014" name="PLoS Genet.">
        <title>The Genome of Spironucleus salmonicida Highlights a Fish Pathogen Adapted to Fluctuating Environments.</title>
        <authorList>
            <person name="Xu F."/>
            <person name="Jerlstrom-Hultqvist J."/>
            <person name="Einarsson E."/>
            <person name="Astvaldsson A."/>
            <person name="Svard S.G."/>
            <person name="Andersson J.O."/>
        </authorList>
    </citation>
    <scope>NUCLEOTIDE SEQUENCE</scope>
    <source>
        <strain evidence="2">ATCC 50377</strain>
    </source>
</reference>
<sequence length="83" mass="9752">MNWKQQYQSNAWTGLEPVIKSYEDSEFAIQKLVLIAREMDMRFQITPSVFQLAMHEYVGLALDDVEAREVIEEDYEIDECGVF</sequence>
<dbReference type="EMBL" id="AUWU02000003">
    <property type="protein sequence ID" value="KAH0574718.1"/>
    <property type="molecule type" value="Genomic_DNA"/>
</dbReference>
<protein>
    <submittedName>
        <fullName evidence="1">Uncharacterized protein</fullName>
    </submittedName>
</protein>
<gene>
    <name evidence="1" type="ORF">SS50377_18479</name>
    <name evidence="2" type="ORF">SS50377_22333</name>
</gene>
<evidence type="ECO:0000313" key="1">
    <source>
        <dbReference type="EMBL" id="EST42173.1"/>
    </source>
</evidence>